<comment type="similarity">
    <text evidence="2">Belongs to the EamA transporter family.</text>
</comment>
<feature type="transmembrane region" description="Helical" evidence="6">
    <location>
        <begin position="183"/>
        <end position="204"/>
    </location>
</feature>
<evidence type="ECO:0000259" key="7">
    <source>
        <dbReference type="Pfam" id="PF00892"/>
    </source>
</evidence>
<feature type="transmembrane region" description="Helical" evidence="6">
    <location>
        <begin position="100"/>
        <end position="120"/>
    </location>
</feature>
<feature type="transmembrane region" description="Helical" evidence="6">
    <location>
        <begin position="276"/>
        <end position="296"/>
    </location>
</feature>
<evidence type="ECO:0000256" key="5">
    <source>
        <dbReference type="ARBA" id="ARBA00023136"/>
    </source>
</evidence>
<evidence type="ECO:0000256" key="3">
    <source>
        <dbReference type="ARBA" id="ARBA00022692"/>
    </source>
</evidence>
<evidence type="ECO:0000256" key="4">
    <source>
        <dbReference type="ARBA" id="ARBA00022989"/>
    </source>
</evidence>
<proteinExistence type="inferred from homology"/>
<dbReference type="SUPFAM" id="SSF103481">
    <property type="entry name" value="Multidrug resistance efflux transporter EmrE"/>
    <property type="match status" value="2"/>
</dbReference>
<comment type="caution">
    <text evidence="8">The sequence shown here is derived from an EMBL/GenBank/DDBJ whole genome shotgun (WGS) entry which is preliminary data.</text>
</comment>
<dbReference type="PANTHER" id="PTHR32322">
    <property type="entry name" value="INNER MEMBRANE TRANSPORTER"/>
    <property type="match status" value="1"/>
</dbReference>
<feature type="transmembrane region" description="Helical" evidence="6">
    <location>
        <begin position="216"/>
        <end position="237"/>
    </location>
</feature>
<keyword evidence="9" id="KW-1185">Reference proteome</keyword>
<dbReference type="AlphaFoldDB" id="A0A0R1S871"/>
<name>A0A0R1S871_9LACO</name>
<feature type="transmembrane region" description="Helical" evidence="6">
    <location>
        <begin position="154"/>
        <end position="176"/>
    </location>
</feature>
<dbReference type="GO" id="GO:0016020">
    <property type="term" value="C:membrane"/>
    <property type="evidence" value="ECO:0007669"/>
    <property type="project" value="UniProtKB-SubCell"/>
</dbReference>
<organism evidence="8 9">
    <name type="scientific">Lactobacillus psittaci DSM 15354</name>
    <dbReference type="NCBI Taxonomy" id="1122152"/>
    <lineage>
        <taxon>Bacteria</taxon>
        <taxon>Bacillati</taxon>
        <taxon>Bacillota</taxon>
        <taxon>Bacilli</taxon>
        <taxon>Lactobacillales</taxon>
        <taxon>Lactobacillaceae</taxon>
        <taxon>Lactobacillus</taxon>
    </lineage>
</organism>
<evidence type="ECO:0000313" key="9">
    <source>
        <dbReference type="Proteomes" id="UP000051931"/>
    </source>
</evidence>
<dbReference type="PANTHER" id="PTHR32322:SF2">
    <property type="entry name" value="EAMA DOMAIN-CONTAINING PROTEIN"/>
    <property type="match status" value="1"/>
</dbReference>
<dbReference type="InterPro" id="IPR037185">
    <property type="entry name" value="EmrE-like"/>
</dbReference>
<feature type="transmembrane region" description="Helical" evidence="6">
    <location>
        <begin position="132"/>
        <end position="148"/>
    </location>
</feature>
<feature type="transmembrane region" description="Helical" evidence="6">
    <location>
        <begin position="35"/>
        <end position="56"/>
    </location>
</feature>
<keyword evidence="5 6" id="KW-0472">Membrane</keyword>
<dbReference type="PATRIC" id="fig|1122152.4.peg.1235"/>
<dbReference type="Proteomes" id="UP000051931">
    <property type="component" value="Unassembled WGS sequence"/>
</dbReference>
<gene>
    <name evidence="8" type="ORF">FC23_GL001202</name>
</gene>
<dbReference type="OrthoDB" id="9810818at2"/>
<dbReference type="RefSeq" id="WP_027825098.1">
    <property type="nucleotide sequence ID" value="NZ_AUEI01000008.1"/>
</dbReference>
<dbReference type="Pfam" id="PF00892">
    <property type="entry name" value="EamA"/>
    <property type="match status" value="2"/>
</dbReference>
<dbReference type="InterPro" id="IPR000620">
    <property type="entry name" value="EamA_dom"/>
</dbReference>
<feature type="transmembrane region" description="Helical" evidence="6">
    <location>
        <begin position="76"/>
        <end position="94"/>
    </location>
</feature>
<protein>
    <submittedName>
        <fullName evidence="8">DMT family permease</fullName>
    </submittedName>
</protein>
<feature type="domain" description="EamA" evidence="7">
    <location>
        <begin position="160"/>
        <end position="290"/>
    </location>
</feature>
<evidence type="ECO:0000256" key="2">
    <source>
        <dbReference type="ARBA" id="ARBA00007362"/>
    </source>
</evidence>
<dbReference type="STRING" id="1122152.GCA_000425905_01133"/>
<feature type="transmembrane region" description="Helical" evidence="6">
    <location>
        <begin position="249"/>
        <end position="270"/>
    </location>
</feature>
<dbReference type="EMBL" id="AZFB01000006">
    <property type="protein sequence ID" value="KRL63018.1"/>
    <property type="molecule type" value="Genomic_DNA"/>
</dbReference>
<evidence type="ECO:0000256" key="1">
    <source>
        <dbReference type="ARBA" id="ARBA00004127"/>
    </source>
</evidence>
<reference evidence="8 9" key="1">
    <citation type="journal article" date="2015" name="Genome Announc.">
        <title>Expanding the biotechnology potential of lactobacilli through comparative genomics of 213 strains and associated genera.</title>
        <authorList>
            <person name="Sun Z."/>
            <person name="Harris H.M."/>
            <person name="McCann A."/>
            <person name="Guo C."/>
            <person name="Argimon S."/>
            <person name="Zhang W."/>
            <person name="Yang X."/>
            <person name="Jeffery I.B."/>
            <person name="Cooney J.C."/>
            <person name="Kagawa T.F."/>
            <person name="Liu W."/>
            <person name="Song Y."/>
            <person name="Salvetti E."/>
            <person name="Wrobel A."/>
            <person name="Rasinkangas P."/>
            <person name="Parkhill J."/>
            <person name="Rea M.C."/>
            <person name="O'Sullivan O."/>
            <person name="Ritari J."/>
            <person name="Douillard F.P."/>
            <person name="Paul Ross R."/>
            <person name="Yang R."/>
            <person name="Briner A.E."/>
            <person name="Felis G.E."/>
            <person name="de Vos W.M."/>
            <person name="Barrangou R."/>
            <person name="Klaenhammer T.R."/>
            <person name="Caufield P.W."/>
            <person name="Cui Y."/>
            <person name="Zhang H."/>
            <person name="O'Toole P.W."/>
        </authorList>
    </citation>
    <scope>NUCLEOTIDE SEQUENCE [LARGE SCALE GENOMIC DNA]</scope>
    <source>
        <strain evidence="8 9">DSM 15354</strain>
    </source>
</reference>
<feature type="domain" description="EamA" evidence="7">
    <location>
        <begin position="6"/>
        <end position="145"/>
    </location>
</feature>
<keyword evidence="4 6" id="KW-1133">Transmembrane helix</keyword>
<dbReference type="eggNOG" id="COG0697">
    <property type="taxonomic scope" value="Bacteria"/>
</dbReference>
<keyword evidence="3 6" id="KW-0812">Transmembrane</keyword>
<sequence>MSQKAKWSLLAALACIFWGVSGLFGKSLFNTNHLITATLLTKFRMVISGVLILLFAAVTKKQPLAIWKNKKDAITVACYGLFGLIPVQLFYFMVVKEANASIATVIQFVGPFFVIFWMLITRQQVYRHLDMIATLIAFTGVFLLATHGRLDQLALSPLVLFFGLLSAVGVATNTLIPRRIIMFYPTVVITGWGLLIAGIGLWIIDPTFPKMEITLKMIVDLAGVIIIGTLIPFQWMASALRYISPSTVSLLDAFEPVSAMIGSVIVFHLVLKPMDLLGSVLVIVAVFLVSVNPPTLKRKRHR</sequence>
<dbReference type="InterPro" id="IPR050638">
    <property type="entry name" value="AA-Vitamin_Transporters"/>
</dbReference>
<comment type="subcellular location">
    <subcellularLocation>
        <location evidence="1">Endomembrane system</location>
        <topology evidence="1">Multi-pass membrane protein</topology>
    </subcellularLocation>
</comment>
<evidence type="ECO:0000256" key="6">
    <source>
        <dbReference type="SAM" id="Phobius"/>
    </source>
</evidence>
<accession>A0A0R1S871</accession>
<evidence type="ECO:0000313" key="8">
    <source>
        <dbReference type="EMBL" id="KRL63018.1"/>
    </source>
</evidence>